<dbReference type="EMBL" id="QSUL01000010">
    <property type="protein sequence ID" value="RGN33836.1"/>
    <property type="molecule type" value="Genomic_DNA"/>
</dbReference>
<sequence>MSYFPSQEFILFYGFRSLAADSNFDKMTKMLQATITKCEKYAKASDITFEAVKDTYTYDGIIGVNLHFKIHGDQDSILGKVASLFHFAELNKLGFCSQSLLTE</sequence>
<dbReference type="Proteomes" id="UP000260983">
    <property type="component" value="Unassembled WGS sequence"/>
</dbReference>
<accession>A0A3E5B8G4</accession>
<reference evidence="1 2" key="1">
    <citation type="submission" date="2018-08" db="EMBL/GenBank/DDBJ databases">
        <title>A genome reference for cultivated species of the human gut microbiota.</title>
        <authorList>
            <person name="Zou Y."/>
            <person name="Xue W."/>
            <person name="Luo G."/>
        </authorList>
    </citation>
    <scope>NUCLEOTIDE SEQUENCE [LARGE SCALE GENOMIC DNA]</scope>
    <source>
        <strain evidence="1 2">OM05-15BH</strain>
    </source>
</reference>
<proteinExistence type="predicted"/>
<evidence type="ECO:0000313" key="1">
    <source>
        <dbReference type="EMBL" id="RGN33836.1"/>
    </source>
</evidence>
<name>A0A3E5B8G4_9BACE</name>
<organism evidence="1 2">
    <name type="scientific">Bacteroides oleiciplenus</name>
    <dbReference type="NCBI Taxonomy" id="626931"/>
    <lineage>
        <taxon>Bacteria</taxon>
        <taxon>Pseudomonadati</taxon>
        <taxon>Bacteroidota</taxon>
        <taxon>Bacteroidia</taxon>
        <taxon>Bacteroidales</taxon>
        <taxon>Bacteroidaceae</taxon>
        <taxon>Bacteroides</taxon>
    </lineage>
</organism>
<protein>
    <submittedName>
        <fullName evidence="1">Uncharacterized protein</fullName>
    </submittedName>
</protein>
<dbReference type="AlphaFoldDB" id="A0A3E5B8G4"/>
<comment type="caution">
    <text evidence="1">The sequence shown here is derived from an EMBL/GenBank/DDBJ whole genome shotgun (WGS) entry which is preliminary data.</text>
</comment>
<gene>
    <name evidence="1" type="ORF">DXB65_15255</name>
</gene>
<evidence type="ECO:0000313" key="2">
    <source>
        <dbReference type="Proteomes" id="UP000260983"/>
    </source>
</evidence>